<evidence type="ECO:0000256" key="2">
    <source>
        <dbReference type="ARBA" id="ARBA00022793"/>
    </source>
</evidence>
<evidence type="ECO:0000256" key="5">
    <source>
        <dbReference type="HAMAP-Rule" id="MF_02120"/>
    </source>
</evidence>
<protein>
    <recommendedName>
        <fullName evidence="5 6">Diaminopimelate decarboxylase</fullName>
        <shortName evidence="5">DAP decarboxylase</shortName>
        <shortName evidence="5">DAPDC</shortName>
        <ecNumber evidence="5 6">4.1.1.20</ecNumber>
    </recommendedName>
</protein>
<keyword evidence="3 5" id="KW-0663">Pyridoxal phosphate</keyword>
<evidence type="ECO:0000256" key="6">
    <source>
        <dbReference type="NCBIfam" id="TIGR01048"/>
    </source>
</evidence>
<comment type="similarity">
    <text evidence="5">Belongs to the Orn/Lys/Arg decarboxylase class-II family. LysA subfamily.</text>
</comment>
<dbReference type="InterPro" id="IPR029066">
    <property type="entry name" value="PLP-binding_barrel"/>
</dbReference>
<sequence length="411" mass="45136">MDYFNYKQDELFAEEVSLKDIAEQHGTPAYVYSRATLERHAKAYTDSFSAMSGLVCFSVKALSNISILKVLKDCGCGFDIVSGGELHRALLAGADPQKIIFSGVGKSEVEMAAGINNGILSFNIESKSELMRLESVASSMQKIAPIAIRFNPGVDAGVHEFTKTGRKSDKFGVSIEDALELAKHCIRSKNLQMVGLTCHIGSQITELQKFEEAAHQSLKMLCEVEALGATLDFIDMGGGLGVTYVNEETIEPHELIQSYETIFKGRSERLIVEPGRSISANAGVMLAKVEYEKDAFLITDAAMNDLLRPALYQAHHEVWQVQKNSNMLQNYNVVGPICETGDFLAKNVSLSAGEGDLLAIRTVGAYGFVMSSNYNSRTRAPEILVDKDQFSLIRRREHLSDLTALEEGLDD</sequence>
<feature type="binding site" evidence="5">
    <location>
        <position position="366"/>
    </location>
    <ligand>
        <name>pyridoxal 5'-phosphate</name>
        <dbReference type="ChEBI" id="CHEBI:597326"/>
    </ligand>
</feature>
<feature type="binding site" evidence="5">
    <location>
        <position position="276"/>
    </location>
    <ligand>
        <name>substrate</name>
    </ligand>
</feature>
<comment type="catalytic activity">
    <reaction evidence="5 8">
        <text>meso-2,6-diaminopimelate + H(+) = L-lysine + CO2</text>
        <dbReference type="Rhea" id="RHEA:15101"/>
        <dbReference type="ChEBI" id="CHEBI:15378"/>
        <dbReference type="ChEBI" id="CHEBI:16526"/>
        <dbReference type="ChEBI" id="CHEBI:32551"/>
        <dbReference type="ChEBI" id="CHEBI:57791"/>
        <dbReference type="EC" id="4.1.1.20"/>
    </reaction>
</comment>
<evidence type="ECO:0000313" key="12">
    <source>
        <dbReference type="Proteomes" id="UP000050874"/>
    </source>
</evidence>
<feature type="binding site" evidence="5">
    <location>
        <position position="308"/>
    </location>
    <ligand>
        <name>substrate</name>
    </ligand>
</feature>
<comment type="pathway">
    <text evidence="5 8">Amino-acid biosynthesis; L-lysine biosynthesis via DAP pathway; L-lysine from DL-2,6-diaminopimelate: step 1/1.</text>
</comment>
<dbReference type="InterPro" id="IPR022643">
    <property type="entry name" value="De-COase2_C"/>
</dbReference>
<feature type="binding site" evidence="5">
    <location>
        <position position="312"/>
    </location>
    <ligand>
        <name>substrate</name>
    </ligand>
</feature>
<dbReference type="AlphaFoldDB" id="A0A0R2PV23"/>
<dbReference type="Gene3D" id="2.40.37.10">
    <property type="entry name" value="Lyase, Ornithine Decarboxylase, Chain A, domain 1"/>
    <property type="match status" value="1"/>
</dbReference>
<evidence type="ECO:0000256" key="4">
    <source>
        <dbReference type="ARBA" id="ARBA00023239"/>
    </source>
</evidence>
<dbReference type="Gene3D" id="3.20.20.10">
    <property type="entry name" value="Alanine racemase"/>
    <property type="match status" value="1"/>
</dbReference>
<evidence type="ECO:0000313" key="11">
    <source>
        <dbReference type="EMBL" id="KRO40795.1"/>
    </source>
</evidence>
<dbReference type="Proteomes" id="UP000050874">
    <property type="component" value="Unassembled WGS sequence"/>
</dbReference>
<dbReference type="InterPro" id="IPR000183">
    <property type="entry name" value="Orn/DAP/Arg_de-COase"/>
</dbReference>
<feature type="domain" description="Orn/DAP/Arg decarboxylase 2 N-terminal" evidence="10">
    <location>
        <begin position="35"/>
        <end position="280"/>
    </location>
</feature>
<evidence type="ECO:0000256" key="8">
    <source>
        <dbReference type="RuleBase" id="RU003738"/>
    </source>
</evidence>
<organism evidence="11 12">
    <name type="scientific">SAR86 cluster bacterium BACL1 MAG-120920-bin57</name>
    <dbReference type="NCBI Taxonomy" id="1655571"/>
    <lineage>
        <taxon>Bacteria</taxon>
        <taxon>Pseudomonadati</taxon>
        <taxon>Pseudomonadota</taxon>
        <taxon>Gammaproteobacteria</taxon>
        <taxon>SAR86 cluster</taxon>
    </lineage>
</organism>
<dbReference type="PRINTS" id="PR01181">
    <property type="entry name" value="DAPDCRBXLASE"/>
</dbReference>
<dbReference type="EC" id="4.1.1.20" evidence="5 6"/>
<dbReference type="CDD" id="cd06828">
    <property type="entry name" value="PLPDE_III_DapDC"/>
    <property type="match status" value="1"/>
</dbReference>
<dbReference type="Pfam" id="PF00278">
    <property type="entry name" value="Orn_DAP_Arg_deC"/>
    <property type="match status" value="1"/>
</dbReference>
<dbReference type="HAMAP" id="MF_02120">
    <property type="entry name" value="LysA"/>
    <property type="match status" value="1"/>
</dbReference>
<feature type="binding site" evidence="5">
    <location>
        <position position="366"/>
    </location>
    <ligand>
        <name>substrate</name>
    </ligand>
</feature>
<proteinExistence type="inferred from homology"/>
<dbReference type="PANTHER" id="PTHR43727:SF2">
    <property type="entry name" value="GROUP IV DECARBOXYLASE"/>
    <property type="match status" value="1"/>
</dbReference>
<comment type="function">
    <text evidence="5">Specifically catalyzes the decarboxylation of meso-diaminopimelate (meso-DAP) to L-lysine.</text>
</comment>
<dbReference type="FunFam" id="3.20.20.10:FF:000003">
    <property type="entry name" value="Diaminopimelate decarboxylase"/>
    <property type="match status" value="1"/>
</dbReference>
<dbReference type="InterPro" id="IPR022644">
    <property type="entry name" value="De-COase2_N"/>
</dbReference>
<feature type="binding site" evidence="5">
    <location>
        <begin position="273"/>
        <end position="276"/>
    </location>
    <ligand>
        <name>pyridoxal 5'-phosphate</name>
        <dbReference type="ChEBI" id="CHEBI:597326"/>
    </ligand>
</feature>
<evidence type="ECO:0000259" key="9">
    <source>
        <dbReference type="Pfam" id="PF00278"/>
    </source>
</evidence>
<keyword evidence="2 5" id="KW-0210">Decarboxylase</keyword>
<evidence type="ECO:0000256" key="3">
    <source>
        <dbReference type="ARBA" id="ARBA00022898"/>
    </source>
</evidence>
<dbReference type="PRINTS" id="PR01179">
    <property type="entry name" value="ODADCRBXLASE"/>
</dbReference>
<feature type="domain" description="Orn/DAP/Arg decarboxylase 2 C-terminal" evidence="9">
    <location>
        <begin position="30"/>
        <end position="364"/>
    </location>
</feature>
<gene>
    <name evidence="5" type="primary">lysA</name>
    <name evidence="11" type="ORF">ABR63_08230</name>
</gene>
<evidence type="ECO:0000256" key="7">
    <source>
        <dbReference type="PIRSR" id="PIRSR600183-50"/>
    </source>
</evidence>
<feature type="binding site" evidence="5">
    <location>
        <position position="239"/>
    </location>
    <ligand>
        <name>pyridoxal 5'-phosphate</name>
        <dbReference type="ChEBI" id="CHEBI:597326"/>
    </ligand>
</feature>
<comment type="subunit">
    <text evidence="5">Homodimer.</text>
</comment>
<dbReference type="NCBIfam" id="TIGR01048">
    <property type="entry name" value="lysA"/>
    <property type="match status" value="1"/>
</dbReference>
<comment type="caution">
    <text evidence="11">The sequence shown here is derived from an EMBL/GenBank/DDBJ whole genome shotgun (WGS) entry which is preliminary data.</text>
</comment>
<name>A0A0R2PV23_9GAMM</name>
<keyword evidence="5" id="KW-0028">Amino-acid biosynthesis</keyword>
<dbReference type="PANTHER" id="PTHR43727">
    <property type="entry name" value="DIAMINOPIMELATE DECARBOXYLASE"/>
    <property type="match status" value="1"/>
</dbReference>
<keyword evidence="4 5" id="KW-0456">Lyase</keyword>
<evidence type="ECO:0000256" key="1">
    <source>
        <dbReference type="ARBA" id="ARBA00001933"/>
    </source>
</evidence>
<feature type="modified residue" description="N6-(pyridoxal phosphate)lysine" evidence="5 7">
    <location>
        <position position="60"/>
    </location>
</feature>
<dbReference type="EMBL" id="LIAV01000061">
    <property type="protein sequence ID" value="KRO40795.1"/>
    <property type="molecule type" value="Genomic_DNA"/>
</dbReference>
<dbReference type="InterPro" id="IPR009006">
    <property type="entry name" value="Ala_racemase/Decarboxylase_C"/>
</dbReference>
<keyword evidence="5 8" id="KW-0457">Lysine biosynthesis</keyword>
<dbReference type="GO" id="GO:0030170">
    <property type="term" value="F:pyridoxal phosphate binding"/>
    <property type="evidence" value="ECO:0007669"/>
    <property type="project" value="UniProtKB-UniRule"/>
</dbReference>
<evidence type="ECO:0000259" key="10">
    <source>
        <dbReference type="Pfam" id="PF02784"/>
    </source>
</evidence>
<reference evidence="12" key="1">
    <citation type="submission" date="2015-10" db="EMBL/GenBank/DDBJ databases">
        <title>Metagenome-Assembled Genomes uncover a global brackish microbiome.</title>
        <authorList>
            <person name="Hugerth L.W."/>
            <person name="Larsson J."/>
            <person name="Alneberg J."/>
            <person name="Lindh M.V."/>
            <person name="Legrand C."/>
            <person name="Pinhassi J."/>
            <person name="Andersson A."/>
        </authorList>
    </citation>
    <scope>NUCLEOTIDE SEQUENCE [LARGE SCALE GENOMIC DNA]</scope>
</reference>
<dbReference type="GO" id="GO:0009089">
    <property type="term" value="P:lysine biosynthetic process via diaminopimelate"/>
    <property type="evidence" value="ECO:0007669"/>
    <property type="project" value="UniProtKB-UniRule"/>
</dbReference>
<dbReference type="UniPathway" id="UPA00034">
    <property type="reaction ID" value="UER00027"/>
</dbReference>
<accession>A0A0R2PV23</accession>
<dbReference type="Pfam" id="PF02784">
    <property type="entry name" value="Orn_Arg_deC_N"/>
    <property type="match status" value="1"/>
</dbReference>
<feature type="active site" description="Proton donor" evidence="7">
    <location>
        <position position="338"/>
    </location>
</feature>
<feature type="binding site" evidence="5">
    <location>
        <position position="339"/>
    </location>
    <ligand>
        <name>substrate</name>
    </ligand>
</feature>
<comment type="cofactor">
    <cofactor evidence="1 5 7 8">
        <name>pyridoxal 5'-phosphate</name>
        <dbReference type="ChEBI" id="CHEBI:597326"/>
    </cofactor>
</comment>
<dbReference type="SUPFAM" id="SSF51419">
    <property type="entry name" value="PLP-binding barrel"/>
    <property type="match status" value="1"/>
</dbReference>
<dbReference type="SUPFAM" id="SSF50621">
    <property type="entry name" value="Alanine racemase C-terminal domain-like"/>
    <property type="match status" value="1"/>
</dbReference>
<dbReference type="InterPro" id="IPR002986">
    <property type="entry name" value="DAP_deCOOHase_LysA"/>
</dbReference>
<dbReference type="GO" id="GO:0008836">
    <property type="term" value="F:diaminopimelate decarboxylase activity"/>
    <property type="evidence" value="ECO:0007669"/>
    <property type="project" value="UniProtKB-UniRule"/>
</dbReference>